<dbReference type="Pfam" id="PF08699">
    <property type="entry name" value="ArgoL1"/>
    <property type="match status" value="1"/>
</dbReference>
<dbReference type="Gene3D" id="3.40.50.2300">
    <property type="match status" value="1"/>
</dbReference>
<keyword evidence="6" id="KW-1185">Reference proteome</keyword>
<dbReference type="PANTHER" id="PTHR22891">
    <property type="entry name" value="EUKARYOTIC TRANSLATION INITIATION FACTOR 2C"/>
    <property type="match status" value="1"/>
</dbReference>
<dbReference type="Pfam" id="PF16486">
    <property type="entry name" value="ArgoN"/>
    <property type="match status" value="1"/>
</dbReference>
<dbReference type="Pfam" id="PF16488">
    <property type="entry name" value="ArgoL2"/>
    <property type="match status" value="1"/>
</dbReference>
<dbReference type="STRING" id="5454.A0A163IFL7"/>
<evidence type="ECO:0000256" key="2">
    <source>
        <dbReference type="SAM" id="MobiDB-lite"/>
    </source>
</evidence>
<name>A0A163IFL7_DIDRA</name>
<feature type="compositionally biased region" description="Gly residues" evidence="2">
    <location>
        <begin position="86"/>
        <end position="105"/>
    </location>
</feature>
<dbReference type="Pfam" id="PF02171">
    <property type="entry name" value="Piwi"/>
    <property type="match status" value="1"/>
</dbReference>
<evidence type="ECO:0000256" key="1">
    <source>
        <dbReference type="RuleBase" id="RU361178"/>
    </source>
</evidence>
<accession>A0A163IFL7</accession>
<dbReference type="PROSITE" id="PS50822">
    <property type="entry name" value="PIWI"/>
    <property type="match status" value="1"/>
</dbReference>
<feature type="domain" description="Piwi" evidence="4">
    <location>
        <begin position="692"/>
        <end position="999"/>
    </location>
</feature>
<sequence length="1030" mass="112149">MADRGGRGRGGDRGRGDFRGRGRGDGGNFGGGRGRGGFEGGDRGRGGGGDRGGGFRGDRGGGFRGDRGGGFRGDRGGGFRGDRGGGFRGGRGGAAEGPRVFGGGNVPKPNAEVTKLENAMVKGDLSAAMASASLDVVLPKRPAYGTAGRAIVLYTNYFELKGIAPNTDLYRYSVAFQPDNDIPKARKRRLVELLLQTAPFKGLPIASDWAQTLISPKKIPIEGDRASYVLEWFPADGEPLPAPGPDESDRVKAARKRNTHTALVVVLGTVSLRDLLDDVSKSSTNYPLKLETIQALNVLMTHGPSSESSIATAGGNKFYPFGDHPQLQFADLGSGLQALRGYFTSVRTSVNRILVNVNVATGAFYKAGPLLTVMGEFTGGGPPTNDSQYRKLAAFVRLLKFETNYMPDRDNKGKAKTSKGKPVTKRKVHVITNLSPFGKNSTNITFVATDKDGKTTKLSIAEHFKRQYNITLSAPQAPVVNYGMNNDPKWIPAELCSVLPGQLAKRLLLGPQTSEMIRFAARRPHQNAESITEEGLKVTKINPIADGLNVALSKFGIKVDPQLLTVPGRILEAPDLQYKARSTKPRGGAWNLDPRQLGDKPFRLVVKPLGAWNTLVINSGSRDTIYGGPAAVKQHLEQFRNALQTYGLNPGPIQEPVVMNVSPSELNNKEFTKLQAQLTDTLRTKFKSKPNFLFVLLPNDNATLYDAIKFVCDCQLGIPNICNIGQKFSKEKGQMQYFANVAMKFNQKLGGVNHTVDARKMAPLDAQTILFGIDVTHPSPGSSDKAPSIAGVVASVDAIFSQYPASLRTQTGREEMVEELEEMIIERVKLWQKRNKGGLPNKVIVYRDGVSEGQYRLVLQHELPAFEKAFDKLYGAKAKHPKISIVVVGKRHHTRFYPTQETDTDGRTGNPMPGTVVDRGVTGEKLFDFFLLAHQGLQGTSKPAHYIVIRDDIKLGADQLQSLTHALCYTFARATRSVSICPPAYYADLLCERGRSYLHSVLKGDGGTAFADTQWRRDVHPALMESMYYL</sequence>
<evidence type="ECO:0000259" key="4">
    <source>
        <dbReference type="PROSITE" id="PS50822"/>
    </source>
</evidence>
<dbReference type="CDD" id="cd04657">
    <property type="entry name" value="Piwi_ago-like"/>
    <property type="match status" value="1"/>
</dbReference>
<dbReference type="InterPro" id="IPR032472">
    <property type="entry name" value="ArgoL2"/>
</dbReference>
<protein>
    <submittedName>
        <fullName evidence="5">Nucleic acid binding</fullName>
    </submittedName>
</protein>
<dbReference type="Pfam" id="PF02170">
    <property type="entry name" value="PAZ"/>
    <property type="match status" value="1"/>
</dbReference>
<dbReference type="Gene3D" id="3.30.420.10">
    <property type="entry name" value="Ribonuclease H-like superfamily/Ribonuclease H"/>
    <property type="match status" value="1"/>
</dbReference>
<dbReference type="AlphaFoldDB" id="A0A163IFL7"/>
<feature type="compositionally biased region" description="Gly residues" evidence="2">
    <location>
        <begin position="25"/>
        <end position="39"/>
    </location>
</feature>
<dbReference type="GO" id="GO:0003723">
    <property type="term" value="F:RNA binding"/>
    <property type="evidence" value="ECO:0007669"/>
    <property type="project" value="InterPro"/>
</dbReference>
<comment type="caution">
    <text evidence="5">The sequence shown here is derived from an EMBL/GenBank/DDBJ whole genome shotgun (WGS) entry which is preliminary data.</text>
</comment>
<dbReference type="InterPro" id="IPR032474">
    <property type="entry name" value="Argonaute_N"/>
</dbReference>
<dbReference type="CDD" id="cd02846">
    <property type="entry name" value="PAZ_argonaute_like"/>
    <property type="match status" value="1"/>
</dbReference>
<feature type="compositionally biased region" description="Gly residues" evidence="2">
    <location>
        <begin position="46"/>
        <end position="55"/>
    </location>
</feature>
<organism evidence="5 6">
    <name type="scientific">Didymella rabiei</name>
    <name type="common">Chickpea ascochyta blight fungus</name>
    <name type="synonym">Mycosphaerella rabiei</name>
    <dbReference type="NCBI Taxonomy" id="5454"/>
    <lineage>
        <taxon>Eukaryota</taxon>
        <taxon>Fungi</taxon>
        <taxon>Dikarya</taxon>
        <taxon>Ascomycota</taxon>
        <taxon>Pezizomycotina</taxon>
        <taxon>Dothideomycetes</taxon>
        <taxon>Pleosporomycetidae</taxon>
        <taxon>Pleosporales</taxon>
        <taxon>Pleosporineae</taxon>
        <taxon>Didymellaceae</taxon>
        <taxon>Ascochyta</taxon>
    </lineage>
</organism>
<dbReference type="SMART" id="SM00949">
    <property type="entry name" value="PAZ"/>
    <property type="match status" value="1"/>
</dbReference>
<feature type="region of interest" description="Disordered" evidence="2">
    <location>
        <begin position="1"/>
        <end position="109"/>
    </location>
</feature>
<dbReference type="Gene3D" id="2.170.260.10">
    <property type="entry name" value="paz domain"/>
    <property type="match status" value="1"/>
</dbReference>
<feature type="compositionally biased region" description="Basic and acidic residues" evidence="2">
    <location>
        <begin position="1"/>
        <end position="24"/>
    </location>
</feature>
<evidence type="ECO:0000259" key="3">
    <source>
        <dbReference type="PROSITE" id="PS50821"/>
    </source>
</evidence>
<dbReference type="InterPro" id="IPR003100">
    <property type="entry name" value="PAZ_dom"/>
</dbReference>
<comment type="similarity">
    <text evidence="1">Belongs to the argonaute family.</text>
</comment>
<dbReference type="PROSITE" id="PS50821">
    <property type="entry name" value="PAZ"/>
    <property type="match status" value="1"/>
</dbReference>
<evidence type="ECO:0000313" key="5">
    <source>
        <dbReference type="EMBL" id="KZM25741.1"/>
    </source>
</evidence>
<evidence type="ECO:0000313" key="6">
    <source>
        <dbReference type="Proteomes" id="UP000076837"/>
    </source>
</evidence>
<dbReference type="EMBL" id="JYNV01000121">
    <property type="protein sequence ID" value="KZM25741.1"/>
    <property type="molecule type" value="Genomic_DNA"/>
</dbReference>
<dbReference type="SMART" id="SM00950">
    <property type="entry name" value="Piwi"/>
    <property type="match status" value="1"/>
</dbReference>
<dbReference type="SUPFAM" id="SSF101690">
    <property type="entry name" value="PAZ domain"/>
    <property type="match status" value="1"/>
</dbReference>
<proteinExistence type="inferred from homology"/>
<gene>
    <name evidence="5" type="ORF">ST47_g3147</name>
</gene>
<dbReference type="SMART" id="SM01163">
    <property type="entry name" value="DUF1785"/>
    <property type="match status" value="1"/>
</dbReference>
<dbReference type="InterPro" id="IPR003165">
    <property type="entry name" value="Piwi"/>
</dbReference>
<dbReference type="SUPFAM" id="SSF53098">
    <property type="entry name" value="Ribonuclease H-like"/>
    <property type="match status" value="1"/>
</dbReference>
<dbReference type="InterPro" id="IPR045246">
    <property type="entry name" value="Piwi_ago-like"/>
</dbReference>
<reference evidence="5 6" key="1">
    <citation type="journal article" date="2016" name="Sci. Rep.">
        <title>Draft genome sequencing and secretome analysis of fungal phytopathogen Ascochyta rabiei provides insight into the necrotrophic effector repertoire.</title>
        <authorList>
            <person name="Verma S."/>
            <person name="Gazara R.K."/>
            <person name="Nizam S."/>
            <person name="Parween S."/>
            <person name="Chattopadhyay D."/>
            <person name="Verma P.K."/>
        </authorList>
    </citation>
    <scope>NUCLEOTIDE SEQUENCE [LARGE SCALE GENOMIC DNA]</scope>
    <source>
        <strain evidence="5 6">ArDII</strain>
    </source>
</reference>
<dbReference type="Proteomes" id="UP000076837">
    <property type="component" value="Unassembled WGS sequence"/>
</dbReference>
<dbReference type="InterPro" id="IPR036085">
    <property type="entry name" value="PAZ_dom_sf"/>
</dbReference>
<dbReference type="InterPro" id="IPR012337">
    <property type="entry name" value="RNaseH-like_sf"/>
</dbReference>
<feature type="domain" description="PAZ" evidence="3">
    <location>
        <begin position="369"/>
        <end position="500"/>
    </location>
</feature>
<feature type="compositionally biased region" description="Basic and acidic residues" evidence="2">
    <location>
        <begin position="56"/>
        <end position="85"/>
    </location>
</feature>
<dbReference type="InterPro" id="IPR036397">
    <property type="entry name" value="RNaseH_sf"/>
</dbReference>
<dbReference type="InterPro" id="IPR014811">
    <property type="entry name" value="ArgoL1"/>
</dbReference>